<dbReference type="PROSITE" id="PS51384">
    <property type="entry name" value="FAD_FR"/>
    <property type="match status" value="1"/>
</dbReference>
<organism evidence="3 4">
    <name type="scientific">Rhizobium mongolense subsp. loessense</name>
    <dbReference type="NCBI Taxonomy" id="158890"/>
    <lineage>
        <taxon>Bacteria</taxon>
        <taxon>Pseudomonadati</taxon>
        <taxon>Pseudomonadota</taxon>
        <taxon>Alphaproteobacteria</taxon>
        <taxon>Hyphomicrobiales</taxon>
        <taxon>Rhizobiaceae</taxon>
        <taxon>Rhizobium/Agrobacterium group</taxon>
        <taxon>Rhizobium</taxon>
    </lineage>
</organism>
<dbReference type="Pfam" id="PF08021">
    <property type="entry name" value="FAD_binding_9"/>
    <property type="match status" value="1"/>
</dbReference>
<dbReference type="CDD" id="cd06193">
    <property type="entry name" value="siderophore_interacting"/>
    <property type="match status" value="1"/>
</dbReference>
<dbReference type="Proteomes" id="UP000199542">
    <property type="component" value="Unassembled WGS sequence"/>
</dbReference>
<dbReference type="InterPro" id="IPR007037">
    <property type="entry name" value="SIP_rossman_dom"/>
</dbReference>
<reference evidence="3 4" key="1">
    <citation type="submission" date="2016-10" db="EMBL/GenBank/DDBJ databases">
        <authorList>
            <person name="de Groot N.N."/>
        </authorList>
    </citation>
    <scope>NUCLEOTIDE SEQUENCE [LARGE SCALE GENOMIC DNA]</scope>
    <source>
        <strain evidence="3 4">CGMCC 1.3401</strain>
    </source>
</reference>
<feature type="domain" description="FAD-binding FR-type" evidence="2">
    <location>
        <begin position="20"/>
        <end position="144"/>
    </location>
</feature>
<evidence type="ECO:0000313" key="3">
    <source>
        <dbReference type="EMBL" id="SCW55613.1"/>
    </source>
</evidence>
<dbReference type="PANTHER" id="PTHR30157">
    <property type="entry name" value="FERRIC REDUCTASE, NADPH-DEPENDENT"/>
    <property type="match status" value="1"/>
</dbReference>
<dbReference type="EMBL" id="FMTM01000003">
    <property type="protein sequence ID" value="SCW55613.1"/>
    <property type="molecule type" value="Genomic_DNA"/>
</dbReference>
<dbReference type="GO" id="GO:0016491">
    <property type="term" value="F:oxidoreductase activity"/>
    <property type="evidence" value="ECO:0007669"/>
    <property type="project" value="InterPro"/>
</dbReference>
<dbReference type="Gene3D" id="3.40.50.80">
    <property type="entry name" value="Nucleotide-binding domain of ferredoxin-NADP reductase (FNR) module"/>
    <property type="match status" value="1"/>
</dbReference>
<dbReference type="Gene3D" id="2.40.30.10">
    <property type="entry name" value="Translation factors"/>
    <property type="match status" value="1"/>
</dbReference>
<accession>A0A1G4RF92</accession>
<evidence type="ECO:0000259" key="2">
    <source>
        <dbReference type="PROSITE" id="PS51384"/>
    </source>
</evidence>
<dbReference type="RefSeq" id="WP_092585253.1">
    <property type="nucleotide sequence ID" value="NZ_FMTM01000003.1"/>
</dbReference>
<protein>
    <submittedName>
        <fullName evidence="3">NADPH-dependent ferric siderophore reductase, contains FAD-binding and SIP domains</fullName>
    </submittedName>
</protein>
<proteinExistence type="inferred from homology"/>
<evidence type="ECO:0000313" key="4">
    <source>
        <dbReference type="Proteomes" id="UP000199542"/>
    </source>
</evidence>
<dbReference type="AlphaFoldDB" id="A0A1G4RF92"/>
<sequence>MTVDTASKTTEQRHRIERVRHDVKRRVLAVRRVARLTPQMLRITLAGPDLHDFVSLGHDDHVKILVPRAGEEPVFPDMRSEGRIDPANKPALRDYTPRRFDAVTGELDLDFALHETGPATEWALRAQPGDMLGVGGPRGSFVVATDFDWYLLVGDETALPAIGRRLEELPASAHALVVAEVADPEEEQALESKARLTTLWLHRGAAPAGTTDQLDQALRGLTLPVGDGYVWIACETLVAKRLRAIMVDERQHPKAWIKAAGYWKRGQADFHETHGE</sequence>
<dbReference type="InterPro" id="IPR017938">
    <property type="entry name" value="Riboflavin_synthase-like_b-brl"/>
</dbReference>
<dbReference type="Pfam" id="PF04954">
    <property type="entry name" value="SIP"/>
    <property type="match status" value="1"/>
</dbReference>
<comment type="similarity">
    <text evidence="1">Belongs to the SIP oxidoreductase family.</text>
</comment>
<gene>
    <name evidence="3" type="ORF">SAMN02927900_02595</name>
</gene>
<dbReference type="InterPro" id="IPR039374">
    <property type="entry name" value="SIP_fam"/>
</dbReference>
<dbReference type="SUPFAM" id="SSF63380">
    <property type="entry name" value="Riboflavin synthase domain-like"/>
    <property type="match status" value="1"/>
</dbReference>
<name>A0A1G4RF92_9HYPH</name>
<dbReference type="PANTHER" id="PTHR30157:SF0">
    <property type="entry name" value="NADPH-DEPENDENT FERRIC-CHELATE REDUCTASE"/>
    <property type="match status" value="1"/>
</dbReference>
<dbReference type="InterPro" id="IPR039261">
    <property type="entry name" value="FNR_nucleotide-bd"/>
</dbReference>
<dbReference type="InterPro" id="IPR013113">
    <property type="entry name" value="SIP_FAD-bd"/>
</dbReference>
<dbReference type="InterPro" id="IPR017927">
    <property type="entry name" value="FAD-bd_FR_type"/>
</dbReference>
<evidence type="ECO:0000256" key="1">
    <source>
        <dbReference type="ARBA" id="ARBA00035644"/>
    </source>
</evidence>